<organism evidence="4 5">
    <name type="scientific">Oligella urethralis DNF00040</name>
    <dbReference type="NCBI Taxonomy" id="1401065"/>
    <lineage>
        <taxon>Bacteria</taxon>
        <taxon>Pseudomonadati</taxon>
        <taxon>Pseudomonadota</taxon>
        <taxon>Betaproteobacteria</taxon>
        <taxon>Burkholderiales</taxon>
        <taxon>Alcaligenaceae</taxon>
        <taxon>Oligella</taxon>
    </lineage>
</organism>
<proteinExistence type="inferred from homology"/>
<keyword evidence="5" id="KW-1185">Reference proteome</keyword>
<dbReference type="SUPFAM" id="SSF89155">
    <property type="entry name" value="TorD-like"/>
    <property type="match status" value="1"/>
</dbReference>
<keyword evidence="1" id="KW-0963">Cytoplasm</keyword>
<evidence type="ECO:0000256" key="1">
    <source>
        <dbReference type="ARBA" id="ARBA00022490"/>
    </source>
</evidence>
<evidence type="ECO:0000313" key="5">
    <source>
        <dbReference type="Proteomes" id="UP000029629"/>
    </source>
</evidence>
<sequence length="246" mass="28372">MDLELEQHWKQINQQRAAFYGWFAGAFASELSKQAFAFYSSAQLDSLLAVLEHIGFEQEVARLHAFTSTLEGTEDERIELMADFASCFLLDSRQSALPYASYYLSEEKLLYGEANQRMSDFLQGNQLQLHEDFREPADHLVVYLAVMADWCSEVAELNDPHEIERQVNEQYEFLSEALLSWLPQWAERLEQIPHLRYTFYPAMGQLLLSYVRADAQAMRYEPANEQALTEDDTAVSASPSHKQTLH</sequence>
<feature type="region of interest" description="Disordered" evidence="3">
    <location>
        <begin position="224"/>
        <end position="246"/>
    </location>
</feature>
<feature type="compositionally biased region" description="Polar residues" evidence="3">
    <location>
        <begin position="235"/>
        <end position="246"/>
    </location>
</feature>
<dbReference type="InterPro" id="IPR036411">
    <property type="entry name" value="TorD-like_sf"/>
</dbReference>
<dbReference type="InterPro" id="IPR036386">
    <property type="entry name" value="HscB_C_sf"/>
</dbReference>
<keyword evidence="2" id="KW-0143">Chaperone</keyword>
<dbReference type="InterPro" id="IPR023069">
    <property type="entry name" value="Chaperone_TorD"/>
</dbReference>
<dbReference type="PANTHER" id="PTHR34227:SF11">
    <property type="entry name" value="CHAPERONE PROTEIN TORD"/>
    <property type="match status" value="1"/>
</dbReference>
<evidence type="ECO:0000256" key="3">
    <source>
        <dbReference type="SAM" id="MobiDB-lite"/>
    </source>
</evidence>
<evidence type="ECO:0008006" key="6">
    <source>
        <dbReference type="Google" id="ProtNLM"/>
    </source>
</evidence>
<dbReference type="InterPro" id="IPR050289">
    <property type="entry name" value="TorD/DmsD_chaperones"/>
</dbReference>
<dbReference type="HAMAP" id="MF_01150">
    <property type="entry name" value="TorD"/>
    <property type="match status" value="1"/>
</dbReference>
<dbReference type="AlphaFoldDB" id="A0A096B959"/>
<protein>
    <recommendedName>
        <fullName evidence="6">Molecular chaperone TorD</fullName>
    </recommendedName>
</protein>
<dbReference type="NCBIfam" id="NF003442">
    <property type="entry name" value="PRK04976.1"/>
    <property type="match status" value="1"/>
</dbReference>
<dbReference type="PANTHER" id="PTHR34227">
    <property type="entry name" value="CHAPERONE PROTEIN YCDY"/>
    <property type="match status" value="1"/>
</dbReference>
<dbReference type="InterPro" id="IPR020945">
    <property type="entry name" value="DMSO/NO3_reduct_chaperone"/>
</dbReference>
<dbReference type="EMBL" id="JRNI01000036">
    <property type="protein sequence ID" value="KGF29729.1"/>
    <property type="molecule type" value="Genomic_DNA"/>
</dbReference>
<dbReference type="Gene3D" id="1.20.1280.20">
    <property type="entry name" value="HscB, C-terminal domain"/>
    <property type="match status" value="1"/>
</dbReference>
<dbReference type="Gene3D" id="1.20.120.1820">
    <property type="match status" value="1"/>
</dbReference>
<reference evidence="4 5" key="1">
    <citation type="submission" date="2014-07" db="EMBL/GenBank/DDBJ databases">
        <authorList>
            <person name="McCorrison J."/>
            <person name="Sanka R."/>
            <person name="Torralba M."/>
            <person name="Gillis M."/>
            <person name="Haft D.H."/>
            <person name="Methe B."/>
            <person name="Sutton G."/>
            <person name="Nelson K.E."/>
        </authorList>
    </citation>
    <scope>NUCLEOTIDE SEQUENCE [LARGE SCALE GENOMIC DNA]</scope>
    <source>
        <strain evidence="4 5">DNF00040</strain>
    </source>
</reference>
<dbReference type="GO" id="GO:0051259">
    <property type="term" value="P:protein complex oligomerization"/>
    <property type="evidence" value="ECO:0007669"/>
    <property type="project" value="InterPro"/>
</dbReference>
<accession>A0A096B959</accession>
<comment type="caution">
    <text evidence="4">The sequence shown here is derived from an EMBL/GenBank/DDBJ whole genome shotgun (WGS) entry which is preliminary data.</text>
</comment>
<dbReference type="Pfam" id="PF02613">
    <property type="entry name" value="Nitrate_red_del"/>
    <property type="match status" value="1"/>
</dbReference>
<dbReference type="eggNOG" id="COG3381">
    <property type="taxonomic scope" value="Bacteria"/>
</dbReference>
<gene>
    <name evidence="4" type="ORF">HMPREF2130_08455</name>
</gene>
<name>A0A096B959_9BURK</name>
<evidence type="ECO:0000256" key="2">
    <source>
        <dbReference type="ARBA" id="ARBA00023186"/>
    </source>
</evidence>
<dbReference type="Proteomes" id="UP000029629">
    <property type="component" value="Unassembled WGS sequence"/>
</dbReference>
<dbReference type="OrthoDB" id="7849731at2"/>
<evidence type="ECO:0000313" key="4">
    <source>
        <dbReference type="EMBL" id="KGF29729.1"/>
    </source>
</evidence>